<gene>
    <name evidence="1" type="ORF">RHMOL_Rhmol02G0144800</name>
</gene>
<organism evidence="1 2">
    <name type="scientific">Rhododendron molle</name>
    <name type="common">Chinese azalea</name>
    <name type="synonym">Azalea mollis</name>
    <dbReference type="NCBI Taxonomy" id="49168"/>
    <lineage>
        <taxon>Eukaryota</taxon>
        <taxon>Viridiplantae</taxon>
        <taxon>Streptophyta</taxon>
        <taxon>Embryophyta</taxon>
        <taxon>Tracheophyta</taxon>
        <taxon>Spermatophyta</taxon>
        <taxon>Magnoliopsida</taxon>
        <taxon>eudicotyledons</taxon>
        <taxon>Gunneridae</taxon>
        <taxon>Pentapetalae</taxon>
        <taxon>asterids</taxon>
        <taxon>Ericales</taxon>
        <taxon>Ericaceae</taxon>
        <taxon>Ericoideae</taxon>
        <taxon>Rhodoreae</taxon>
        <taxon>Rhododendron</taxon>
    </lineage>
</organism>
<evidence type="ECO:0000313" key="1">
    <source>
        <dbReference type="EMBL" id="KAI8567738.1"/>
    </source>
</evidence>
<sequence length="63" mass="7308">MNRRTKNNERNVKRLGFGEKKEGSREGEKERRGDRRTEARGRREVDSPPLLATAEKVTRLGDI</sequence>
<protein>
    <submittedName>
        <fullName evidence="1">Uncharacterized protein</fullName>
    </submittedName>
</protein>
<dbReference type="Proteomes" id="UP001062846">
    <property type="component" value="Chromosome 2"/>
</dbReference>
<comment type="caution">
    <text evidence="1">The sequence shown here is derived from an EMBL/GenBank/DDBJ whole genome shotgun (WGS) entry which is preliminary data.</text>
</comment>
<reference evidence="1" key="1">
    <citation type="submission" date="2022-02" db="EMBL/GenBank/DDBJ databases">
        <title>Plant Genome Project.</title>
        <authorList>
            <person name="Zhang R.-G."/>
        </authorList>
    </citation>
    <scope>NUCLEOTIDE SEQUENCE</scope>
    <source>
        <strain evidence="1">AT1</strain>
    </source>
</reference>
<accession>A0ACC0PPT7</accession>
<proteinExistence type="predicted"/>
<name>A0ACC0PPT7_RHOML</name>
<keyword evidence="2" id="KW-1185">Reference proteome</keyword>
<evidence type="ECO:0000313" key="2">
    <source>
        <dbReference type="Proteomes" id="UP001062846"/>
    </source>
</evidence>
<dbReference type="EMBL" id="CM046389">
    <property type="protein sequence ID" value="KAI8567738.1"/>
    <property type="molecule type" value="Genomic_DNA"/>
</dbReference>